<feature type="transmembrane region" description="Helical" evidence="2">
    <location>
        <begin position="782"/>
        <end position="801"/>
    </location>
</feature>
<feature type="transmembrane region" description="Helical" evidence="2">
    <location>
        <begin position="68"/>
        <end position="87"/>
    </location>
</feature>
<evidence type="ECO:0008006" key="5">
    <source>
        <dbReference type="Google" id="ProtNLM"/>
    </source>
</evidence>
<evidence type="ECO:0000256" key="2">
    <source>
        <dbReference type="SAM" id="Phobius"/>
    </source>
</evidence>
<dbReference type="Proteomes" id="UP000792457">
    <property type="component" value="Unassembled WGS sequence"/>
</dbReference>
<keyword evidence="2" id="KW-0812">Transmembrane</keyword>
<dbReference type="InterPro" id="IPR011701">
    <property type="entry name" value="MFS"/>
</dbReference>
<evidence type="ECO:0000256" key="1">
    <source>
        <dbReference type="SAM" id="MobiDB-lite"/>
    </source>
</evidence>
<organism evidence="3 4">
    <name type="scientific">Ladona fulva</name>
    <name type="common">Scarce chaser dragonfly</name>
    <name type="synonym">Libellula fulva</name>
    <dbReference type="NCBI Taxonomy" id="123851"/>
    <lineage>
        <taxon>Eukaryota</taxon>
        <taxon>Metazoa</taxon>
        <taxon>Ecdysozoa</taxon>
        <taxon>Arthropoda</taxon>
        <taxon>Hexapoda</taxon>
        <taxon>Insecta</taxon>
        <taxon>Pterygota</taxon>
        <taxon>Palaeoptera</taxon>
        <taxon>Odonata</taxon>
        <taxon>Epiprocta</taxon>
        <taxon>Anisoptera</taxon>
        <taxon>Libelluloidea</taxon>
        <taxon>Libellulidae</taxon>
        <taxon>Ladona</taxon>
    </lineage>
</organism>
<evidence type="ECO:0000313" key="4">
    <source>
        <dbReference type="Proteomes" id="UP000792457"/>
    </source>
</evidence>
<feature type="compositionally biased region" description="Polar residues" evidence="1">
    <location>
        <begin position="565"/>
        <end position="575"/>
    </location>
</feature>
<feature type="region of interest" description="Disordered" evidence="1">
    <location>
        <begin position="222"/>
        <end position="276"/>
    </location>
</feature>
<protein>
    <recommendedName>
        <fullName evidence="5">Monocarboxylate transporter</fullName>
    </recommendedName>
</protein>
<proteinExistence type="predicted"/>
<comment type="caution">
    <text evidence="3">The sequence shown here is derived from an EMBL/GenBank/DDBJ whole genome shotgun (WGS) entry which is preliminary data.</text>
</comment>
<keyword evidence="2" id="KW-0472">Membrane</keyword>
<reference evidence="3" key="1">
    <citation type="submission" date="2013-04" db="EMBL/GenBank/DDBJ databases">
        <authorList>
            <person name="Qu J."/>
            <person name="Murali S.C."/>
            <person name="Bandaranaike D."/>
            <person name="Bellair M."/>
            <person name="Blankenburg K."/>
            <person name="Chao H."/>
            <person name="Dinh H."/>
            <person name="Doddapaneni H."/>
            <person name="Downs B."/>
            <person name="Dugan-Rocha S."/>
            <person name="Elkadiri S."/>
            <person name="Gnanaolivu R.D."/>
            <person name="Hernandez B."/>
            <person name="Javaid M."/>
            <person name="Jayaseelan J.C."/>
            <person name="Lee S."/>
            <person name="Li M."/>
            <person name="Ming W."/>
            <person name="Munidasa M."/>
            <person name="Muniz J."/>
            <person name="Nguyen L."/>
            <person name="Ongeri F."/>
            <person name="Osuji N."/>
            <person name="Pu L.-L."/>
            <person name="Puazo M."/>
            <person name="Qu C."/>
            <person name="Quiroz J."/>
            <person name="Raj R."/>
            <person name="Weissenberger G."/>
            <person name="Xin Y."/>
            <person name="Zou X."/>
            <person name="Han Y."/>
            <person name="Richards S."/>
            <person name="Worley K."/>
            <person name="Muzny D."/>
            <person name="Gibbs R."/>
        </authorList>
    </citation>
    <scope>NUCLEOTIDE SEQUENCE</scope>
    <source>
        <strain evidence="3">Sampled in the wild</strain>
    </source>
</reference>
<feature type="region of interest" description="Disordered" evidence="1">
    <location>
        <begin position="561"/>
        <end position="605"/>
    </location>
</feature>
<reference evidence="3" key="2">
    <citation type="submission" date="2017-10" db="EMBL/GenBank/DDBJ databases">
        <title>Ladona fulva Genome sequencing and assembly.</title>
        <authorList>
            <person name="Murali S."/>
            <person name="Richards S."/>
            <person name="Bandaranaike D."/>
            <person name="Bellair M."/>
            <person name="Blankenburg K."/>
            <person name="Chao H."/>
            <person name="Dinh H."/>
            <person name="Doddapaneni H."/>
            <person name="Dugan-Rocha S."/>
            <person name="Elkadiri S."/>
            <person name="Gnanaolivu R."/>
            <person name="Hernandez B."/>
            <person name="Skinner E."/>
            <person name="Javaid M."/>
            <person name="Lee S."/>
            <person name="Li M."/>
            <person name="Ming W."/>
            <person name="Munidasa M."/>
            <person name="Muniz J."/>
            <person name="Nguyen L."/>
            <person name="Hughes D."/>
            <person name="Osuji N."/>
            <person name="Pu L.-L."/>
            <person name="Puazo M."/>
            <person name="Qu C."/>
            <person name="Quiroz J."/>
            <person name="Raj R."/>
            <person name="Weissenberger G."/>
            <person name="Xin Y."/>
            <person name="Zou X."/>
            <person name="Han Y."/>
            <person name="Worley K."/>
            <person name="Muzny D."/>
            <person name="Gibbs R."/>
        </authorList>
    </citation>
    <scope>NUCLEOTIDE SEQUENCE</scope>
    <source>
        <strain evidence="3">Sampled in the wild</strain>
    </source>
</reference>
<dbReference type="PANTHER" id="PTHR11360">
    <property type="entry name" value="MONOCARBOXYLATE TRANSPORTER"/>
    <property type="match status" value="1"/>
</dbReference>
<keyword evidence="2" id="KW-1133">Transmembrane helix</keyword>
<dbReference type="Gene3D" id="1.20.1250.20">
    <property type="entry name" value="MFS general substrate transporter like domains"/>
    <property type="match status" value="2"/>
</dbReference>
<feature type="transmembrane region" description="Helical" evidence="2">
    <location>
        <begin position="37"/>
        <end position="56"/>
    </location>
</feature>
<dbReference type="GO" id="GO:0008028">
    <property type="term" value="F:monocarboxylic acid transmembrane transporter activity"/>
    <property type="evidence" value="ECO:0007669"/>
    <property type="project" value="TreeGrafter"/>
</dbReference>
<dbReference type="Pfam" id="PF07690">
    <property type="entry name" value="MFS_1"/>
    <property type="match status" value="1"/>
</dbReference>
<name>A0A8K0K4V5_LADFU</name>
<dbReference type="AlphaFoldDB" id="A0A8K0K4V5"/>
<evidence type="ECO:0000313" key="3">
    <source>
        <dbReference type="EMBL" id="KAG8227963.1"/>
    </source>
</evidence>
<feature type="transmembrane region" description="Helical" evidence="2">
    <location>
        <begin position="936"/>
        <end position="958"/>
    </location>
</feature>
<dbReference type="PANTHER" id="PTHR11360:SF293">
    <property type="entry name" value="HERMES, ISOFORM A"/>
    <property type="match status" value="1"/>
</dbReference>
<feature type="compositionally biased region" description="Basic and acidic residues" evidence="1">
    <location>
        <begin position="222"/>
        <end position="244"/>
    </location>
</feature>
<accession>A0A8K0K4V5</accession>
<sequence>MLLHNSYGLMVGAGAGLAFPPGVFIVASYFDKRRGLANGLCVSGSALGSILLPPFLRYLLVTYGYRGAVLLMGGITFHVWVGALLYHPVEKHMKRVRCKDLLALECGKSKESEMANGGNEKDPAKAALLKRSEAVPIPGQRKVFWYVGKSPGDEEELAMHADGVGDPRKKLTVQQQASMHRRRRRSFSPVDERPLVEVDEEEEGVAQNIAVKAKQIVRVESAHETEGMAKTAETDSIGRKDWRSGSRQRKTSRGFAESVPEEVEDEAMAEEISRNQSKYHDVDVPCVSSQGTAPLTGSPALLGSTQSHLQHLSPKPAVLPRSLSAASYASTSTAPPPAPMGKMQPSLSASLSSFRFVSSIHHGSALAALQTEGSVSVLAASTFTLRSVGLEGGFWERIRSNLLGGSSSQNVSRQRCKPCNCLGKQHNEKEGTPVMSGAIMSGKNMPAMERICNHHSLDRRQLGQVGERKVSVASFISARDVKIPSESIEIPRKFVDSQENSCNCTPKMNGGNLSPVSLQVQDWSSNNEITTRDENAKSAYELKDEKEGNSLLTGQFVKRADTDSDQVSASKKTVGSSPSKKNKKTKSKGKSDQPPDNGGPFALYTPTSDALVSSLSPFEVSGATSLEPYAFVNNQDIQNKTSTNMPLVTDAILQNSTMSRIVREIAEAPLPNSENGFHNDDGRKITTVEVKQPRKQPQSDPKKKLFDLSLLTDSMYLILLLSNSTSAIGYTNFTILLPAWAASLGFNTSEASLLLSVVAATDLIGRIGGAALSDLRFMPRRWYYVGGLAISGVVLAFLPLFSTGPALMDYEIPIVQTTRATAVQSEQLDDEEGEETHMSSAAYLQLSAACAIFGLSSGAYVGVTAALFSDMLGPERLASSFGLSLLANGILQLAGPPLCGLALSSIPSESGGGTVSTTSTVLKRSTPEVFTPGPGAYAPIISTLGLFLVAGAGMWGFMPSIERKRREKNGGVMI</sequence>
<dbReference type="SUPFAM" id="SSF103473">
    <property type="entry name" value="MFS general substrate transporter"/>
    <property type="match status" value="2"/>
</dbReference>
<dbReference type="InterPro" id="IPR050327">
    <property type="entry name" value="Proton-linked_MCT"/>
</dbReference>
<dbReference type="EMBL" id="KZ308352">
    <property type="protein sequence ID" value="KAG8227963.1"/>
    <property type="molecule type" value="Genomic_DNA"/>
</dbReference>
<gene>
    <name evidence="3" type="ORF">J437_LFUL007514</name>
</gene>
<dbReference type="InterPro" id="IPR036259">
    <property type="entry name" value="MFS_trans_sf"/>
</dbReference>
<feature type="transmembrane region" description="Helical" evidence="2">
    <location>
        <begin position="6"/>
        <end position="30"/>
    </location>
</feature>
<feature type="compositionally biased region" description="Acidic residues" evidence="1">
    <location>
        <begin position="259"/>
        <end position="269"/>
    </location>
</feature>
<keyword evidence="4" id="KW-1185">Reference proteome</keyword>
<feature type="transmembrane region" description="Helical" evidence="2">
    <location>
        <begin position="842"/>
        <end position="868"/>
    </location>
</feature>
<dbReference type="OrthoDB" id="6499973at2759"/>